<feature type="domain" description="Prepilin type IV endopeptidase peptidase" evidence="3">
    <location>
        <begin position="6"/>
        <end position="108"/>
    </location>
</feature>
<keyword evidence="2" id="KW-0472">Membrane</keyword>
<keyword evidence="2" id="KW-0812">Transmembrane</keyword>
<sequence>MILNTLLFIILSICVITDLKSRKIYNKVIFPSFILALLFHIIIDGLSGLTSSLLGFVVGFALLLIPYLMGGMGAGDVKLLALIGAIKGVSFVLVTAIYMALIGGVIGLVLITFRKGACNRIKYMIYSLCGIKYGMKMTVSEESLKGTYPYGVAIAFAALFSFYMNGASPLW</sequence>
<keyword evidence="4" id="KW-0378">Hydrolase</keyword>
<keyword evidence="5" id="KW-1185">Reference proteome</keyword>
<evidence type="ECO:0000256" key="2">
    <source>
        <dbReference type="SAM" id="Phobius"/>
    </source>
</evidence>
<dbReference type="PANTHER" id="PTHR30487:SF0">
    <property type="entry name" value="PREPILIN LEADER PEPTIDASE_N-METHYLTRANSFERASE-RELATED"/>
    <property type="match status" value="1"/>
</dbReference>
<dbReference type="AlphaFoldDB" id="A0A9X3WC06"/>
<feature type="transmembrane region" description="Helical" evidence="2">
    <location>
        <begin position="24"/>
        <end position="43"/>
    </location>
</feature>
<dbReference type="Proteomes" id="UP001145069">
    <property type="component" value="Unassembled WGS sequence"/>
</dbReference>
<dbReference type="InterPro" id="IPR000045">
    <property type="entry name" value="Prepilin_IV_endopep_pep"/>
</dbReference>
<protein>
    <submittedName>
        <fullName evidence="4">Prepilin peptidase</fullName>
        <ecNumber evidence="4">3.4.23.43</ecNumber>
    </submittedName>
</protein>
<reference evidence="4" key="1">
    <citation type="submission" date="2022-06" db="EMBL/GenBank/DDBJ databases">
        <title>Aquibacillus sp. a new bacterium isolated from soil saline samples.</title>
        <authorList>
            <person name="Galisteo C."/>
            <person name="De La Haba R."/>
            <person name="Sanchez-Porro C."/>
            <person name="Ventosa A."/>
        </authorList>
    </citation>
    <scope>NUCLEOTIDE SEQUENCE</scope>
    <source>
        <strain evidence="4">3ASR75-54</strain>
    </source>
</reference>
<name>A0A9X3WC06_9BACI</name>
<dbReference type="GO" id="GO:0006465">
    <property type="term" value="P:signal peptide processing"/>
    <property type="evidence" value="ECO:0007669"/>
    <property type="project" value="TreeGrafter"/>
</dbReference>
<comment type="similarity">
    <text evidence="1">Belongs to the peptidase A24 family.</text>
</comment>
<proteinExistence type="inferred from homology"/>
<organism evidence="4 5">
    <name type="scientific">Aquibacillus salsiterrae</name>
    <dbReference type="NCBI Taxonomy" id="2950439"/>
    <lineage>
        <taxon>Bacteria</taxon>
        <taxon>Bacillati</taxon>
        <taxon>Bacillota</taxon>
        <taxon>Bacilli</taxon>
        <taxon>Bacillales</taxon>
        <taxon>Bacillaceae</taxon>
        <taxon>Aquibacillus</taxon>
    </lineage>
</organism>
<feature type="transmembrane region" description="Helical" evidence="2">
    <location>
        <begin position="89"/>
        <end position="113"/>
    </location>
</feature>
<evidence type="ECO:0000256" key="1">
    <source>
        <dbReference type="ARBA" id="ARBA00005801"/>
    </source>
</evidence>
<evidence type="ECO:0000259" key="3">
    <source>
        <dbReference type="Pfam" id="PF01478"/>
    </source>
</evidence>
<dbReference type="EC" id="3.4.23.43" evidence="4"/>
<comment type="caution">
    <text evidence="4">The sequence shown here is derived from an EMBL/GenBank/DDBJ whole genome shotgun (WGS) entry which is preliminary data.</text>
</comment>
<dbReference type="GO" id="GO:0005886">
    <property type="term" value="C:plasma membrane"/>
    <property type="evidence" value="ECO:0007669"/>
    <property type="project" value="TreeGrafter"/>
</dbReference>
<dbReference type="InterPro" id="IPR050882">
    <property type="entry name" value="Prepilin_peptidase/N-MTase"/>
</dbReference>
<dbReference type="Pfam" id="PF01478">
    <property type="entry name" value="Peptidase_A24"/>
    <property type="match status" value="1"/>
</dbReference>
<dbReference type="GO" id="GO:0004190">
    <property type="term" value="F:aspartic-type endopeptidase activity"/>
    <property type="evidence" value="ECO:0007669"/>
    <property type="project" value="UniProtKB-EC"/>
</dbReference>
<evidence type="ECO:0000313" key="4">
    <source>
        <dbReference type="EMBL" id="MDC3416945.1"/>
    </source>
</evidence>
<dbReference type="PANTHER" id="PTHR30487">
    <property type="entry name" value="TYPE 4 PREPILIN-LIKE PROTEINS LEADER PEPTIDE-PROCESSING ENZYME"/>
    <property type="match status" value="1"/>
</dbReference>
<feature type="transmembrane region" description="Helical" evidence="2">
    <location>
        <begin position="50"/>
        <end position="69"/>
    </location>
</feature>
<dbReference type="Gene3D" id="1.20.120.1220">
    <property type="match status" value="1"/>
</dbReference>
<accession>A0A9X3WC06</accession>
<evidence type="ECO:0000313" key="5">
    <source>
        <dbReference type="Proteomes" id="UP001145069"/>
    </source>
</evidence>
<keyword evidence="2" id="KW-1133">Transmembrane helix</keyword>
<feature type="transmembrane region" description="Helical" evidence="2">
    <location>
        <begin position="147"/>
        <end position="164"/>
    </location>
</feature>
<gene>
    <name evidence="4" type="ORF">NC799_08420</name>
</gene>
<dbReference type="RefSeq" id="WP_272445976.1">
    <property type="nucleotide sequence ID" value="NZ_JAMQKC010000005.1"/>
</dbReference>
<dbReference type="EMBL" id="JAMQKC010000005">
    <property type="protein sequence ID" value="MDC3416945.1"/>
    <property type="molecule type" value="Genomic_DNA"/>
</dbReference>